<dbReference type="Pfam" id="PF04397">
    <property type="entry name" value="LytTR"/>
    <property type="match status" value="1"/>
</dbReference>
<dbReference type="GO" id="GO:0003677">
    <property type="term" value="F:DNA binding"/>
    <property type="evidence" value="ECO:0007669"/>
    <property type="project" value="UniProtKB-KW"/>
</dbReference>
<dbReference type="PANTHER" id="PTHR37299">
    <property type="entry name" value="TRANSCRIPTIONAL REGULATOR-RELATED"/>
    <property type="match status" value="1"/>
</dbReference>
<dbReference type="SMART" id="SM00850">
    <property type="entry name" value="LytTR"/>
    <property type="match status" value="1"/>
</dbReference>
<sequence length="147" mass="17348">MKIELNIDKNIKEETIAISVRQTSTKVNKIIQIANNLENPDLKLYGKHNNKIYPLQLTSILRFYSADKKVFAQIDNIEMLIDYRLYELEESLSENFIRISNTEIINFDYVENLKIDKGGLIKIIFKNKTETYSSRRYLKKIKERLGL</sequence>
<gene>
    <name evidence="6" type="ORF">QOZ92_000960</name>
</gene>
<dbReference type="Gene3D" id="2.40.50.1020">
    <property type="entry name" value="LytTr DNA-binding domain"/>
    <property type="match status" value="1"/>
</dbReference>
<keyword evidence="1" id="KW-0963">Cytoplasm</keyword>
<dbReference type="Proteomes" id="UP001232584">
    <property type="component" value="Unassembled WGS sequence"/>
</dbReference>
<keyword evidence="3 6" id="KW-0238">DNA-binding</keyword>
<evidence type="ECO:0000256" key="4">
    <source>
        <dbReference type="ARBA" id="ARBA00023163"/>
    </source>
</evidence>
<name>A0ABU0MY71_9FIRM</name>
<evidence type="ECO:0000259" key="5">
    <source>
        <dbReference type="PROSITE" id="PS50930"/>
    </source>
</evidence>
<evidence type="ECO:0000313" key="6">
    <source>
        <dbReference type="EMBL" id="MDQ0555847.1"/>
    </source>
</evidence>
<dbReference type="RefSeq" id="WP_307503879.1">
    <property type="nucleotide sequence ID" value="NZ_BAAACE010000001.1"/>
</dbReference>
<evidence type="ECO:0000313" key="7">
    <source>
        <dbReference type="Proteomes" id="UP001232584"/>
    </source>
</evidence>
<evidence type="ECO:0000256" key="3">
    <source>
        <dbReference type="ARBA" id="ARBA00023125"/>
    </source>
</evidence>
<evidence type="ECO:0000256" key="2">
    <source>
        <dbReference type="ARBA" id="ARBA00023015"/>
    </source>
</evidence>
<evidence type="ECO:0000256" key="1">
    <source>
        <dbReference type="ARBA" id="ARBA00022490"/>
    </source>
</evidence>
<dbReference type="EMBL" id="JAUSWG010000003">
    <property type="protein sequence ID" value="MDQ0555847.1"/>
    <property type="molecule type" value="Genomic_DNA"/>
</dbReference>
<reference evidence="6 7" key="1">
    <citation type="submission" date="2023-07" db="EMBL/GenBank/DDBJ databases">
        <title>Genomic Encyclopedia of Type Strains, Phase IV (KMG-IV): sequencing the most valuable type-strain genomes for metagenomic binning, comparative biology and taxonomic classification.</title>
        <authorList>
            <person name="Goeker M."/>
        </authorList>
    </citation>
    <scope>NUCLEOTIDE SEQUENCE [LARGE SCALE GENOMIC DNA]</scope>
    <source>
        <strain evidence="6 7">DSM 15049</strain>
    </source>
</reference>
<keyword evidence="4" id="KW-0804">Transcription</keyword>
<dbReference type="InterPro" id="IPR046947">
    <property type="entry name" value="LytR-like"/>
</dbReference>
<organism evidence="6 7">
    <name type="scientific">Paraclostridium ghonii</name>
    <dbReference type="NCBI Taxonomy" id="29358"/>
    <lineage>
        <taxon>Bacteria</taxon>
        <taxon>Bacillati</taxon>
        <taxon>Bacillota</taxon>
        <taxon>Clostridia</taxon>
        <taxon>Peptostreptococcales</taxon>
        <taxon>Peptostreptococcaceae</taxon>
        <taxon>Paraclostridium</taxon>
    </lineage>
</organism>
<dbReference type="PROSITE" id="PS50930">
    <property type="entry name" value="HTH_LYTTR"/>
    <property type="match status" value="1"/>
</dbReference>
<keyword evidence="2" id="KW-0805">Transcription regulation</keyword>
<keyword evidence="7" id="KW-1185">Reference proteome</keyword>
<protein>
    <submittedName>
        <fullName evidence="6">DNA-binding LytR/AlgR family response regulator</fullName>
    </submittedName>
</protein>
<accession>A0ABU0MY71</accession>
<dbReference type="InterPro" id="IPR007492">
    <property type="entry name" value="LytTR_DNA-bd_dom"/>
</dbReference>
<comment type="caution">
    <text evidence="6">The sequence shown here is derived from an EMBL/GenBank/DDBJ whole genome shotgun (WGS) entry which is preliminary data.</text>
</comment>
<proteinExistence type="predicted"/>
<feature type="domain" description="HTH LytTR-type" evidence="5">
    <location>
        <begin position="44"/>
        <end position="147"/>
    </location>
</feature>
<dbReference type="PANTHER" id="PTHR37299:SF2">
    <property type="entry name" value="HTH LYTTR-TYPE DOMAIN-CONTAINING PROTEIN"/>
    <property type="match status" value="1"/>
</dbReference>